<comment type="caution">
    <text evidence="5">The sequence shown here is derived from an EMBL/GenBank/DDBJ whole genome shotgun (WGS) entry which is preliminary data.</text>
</comment>
<evidence type="ECO:0000259" key="4">
    <source>
        <dbReference type="PROSITE" id="PS51195"/>
    </source>
</evidence>
<keyword evidence="1" id="KW-0547">Nucleotide-binding</keyword>
<reference evidence="5" key="1">
    <citation type="journal article" date="2023" name="Science">
        <title>Genome structures resolve the early diversification of teleost fishes.</title>
        <authorList>
            <person name="Parey E."/>
            <person name="Louis A."/>
            <person name="Montfort J."/>
            <person name="Bouchez O."/>
            <person name="Roques C."/>
            <person name="Iampietro C."/>
            <person name="Lluch J."/>
            <person name="Castinel A."/>
            <person name="Donnadieu C."/>
            <person name="Desvignes T."/>
            <person name="Floi Bucao C."/>
            <person name="Jouanno E."/>
            <person name="Wen M."/>
            <person name="Mejri S."/>
            <person name="Dirks R."/>
            <person name="Jansen H."/>
            <person name="Henkel C."/>
            <person name="Chen W.J."/>
            <person name="Zahm M."/>
            <person name="Cabau C."/>
            <person name="Klopp C."/>
            <person name="Thompson A.W."/>
            <person name="Robinson-Rechavi M."/>
            <person name="Braasch I."/>
            <person name="Lecointre G."/>
            <person name="Bobe J."/>
            <person name="Postlethwait J.H."/>
            <person name="Berthelot C."/>
            <person name="Roest Crollius H."/>
            <person name="Guiguen Y."/>
        </authorList>
    </citation>
    <scope>NUCLEOTIDE SEQUENCE</scope>
    <source>
        <strain evidence="5">NC1722</strain>
    </source>
</reference>
<dbReference type="InterPro" id="IPR014014">
    <property type="entry name" value="RNA_helicase_DEAD_Q_motif"/>
</dbReference>
<feature type="domain" description="DEAD-box RNA helicase Q" evidence="4">
    <location>
        <begin position="47"/>
        <end position="73"/>
    </location>
</feature>
<sequence length="73" mass="8539">MIDYPPFEKNFYNEHEELISLTSIQVVELRQKLNLWASGAIPPKPCTSFTHFSFDGQLMHQIRKSKYTQPTPI</sequence>
<proteinExistence type="predicted"/>
<gene>
    <name evidence="5" type="ORF">AAFF_G00112660</name>
</gene>
<evidence type="ECO:0000256" key="3">
    <source>
        <dbReference type="PROSITE-ProRule" id="PRU00552"/>
    </source>
</evidence>
<dbReference type="AlphaFoldDB" id="A0AAD7WAJ0"/>
<keyword evidence="6" id="KW-1185">Reference proteome</keyword>
<keyword evidence="2" id="KW-0067">ATP-binding</keyword>
<evidence type="ECO:0000256" key="1">
    <source>
        <dbReference type="ARBA" id="ARBA00022741"/>
    </source>
</evidence>
<evidence type="ECO:0000313" key="6">
    <source>
        <dbReference type="Proteomes" id="UP001221898"/>
    </source>
</evidence>
<dbReference type="PROSITE" id="PS51195">
    <property type="entry name" value="Q_MOTIF"/>
    <property type="match status" value="1"/>
</dbReference>
<dbReference type="EMBL" id="JAINUG010000176">
    <property type="protein sequence ID" value="KAJ8389981.1"/>
    <property type="molecule type" value="Genomic_DNA"/>
</dbReference>
<evidence type="ECO:0000313" key="5">
    <source>
        <dbReference type="EMBL" id="KAJ8389981.1"/>
    </source>
</evidence>
<dbReference type="GO" id="GO:0005524">
    <property type="term" value="F:ATP binding"/>
    <property type="evidence" value="ECO:0007669"/>
    <property type="project" value="UniProtKB-KW"/>
</dbReference>
<name>A0AAD7WAJ0_9TELE</name>
<protein>
    <recommendedName>
        <fullName evidence="4">DEAD-box RNA helicase Q domain-containing protein</fullName>
    </recommendedName>
</protein>
<dbReference type="Proteomes" id="UP001221898">
    <property type="component" value="Unassembled WGS sequence"/>
</dbReference>
<feature type="short sequence motif" description="Q motif" evidence="3">
    <location>
        <begin position="47"/>
        <end position="73"/>
    </location>
</feature>
<accession>A0AAD7WAJ0</accession>
<evidence type="ECO:0000256" key="2">
    <source>
        <dbReference type="ARBA" id="ARBA00022840"/>
    </source>
</evidence>
<dbReference type="GO" id="GO:0003724">
    <property type="term" value="F:RNA helicase activity"/>
    <property type="evidence" value="ECO:0007669"/>
    <property type="project" value="InterPro"/>
</dbReference>
<organism evidence="5 6">
    <name type="scientific">Aldrovandia affinis</name>
    <dbReference type="NCBI Taxonomy" id="143900"/>
    <lineage>
        <taxon>Eukaryota</taxon>
        <taxon>Metazoa</taxon>
        <taxon>Chordata</taxon>
        <taxon>Craniata</taxon>
        <taxon>Vertebrata</taxon>
        <taxon>Euteleostomi</taxon>
        <taxon>Actinopterygii</taxon>
        <taxon>Neopterygii</taxon>
        <taxon>Teleostei</taxon>
        <taxon>Notacanthiformes</taxon>
        <taxon>Halosauridae</taxon>
        <taxon>Aldrovandia</taxon>
    </lineage>
</organism>